<protein>
    <submittedName>
        <fullName evidence="1">Putative pyrroloquinoline-quinone binding quinoprotein</fullName>
    </submittedName>
</protein>
<accession>A0A2P8D4G1</accession>
<gene>
    <name evidence="1" type="ORF">B0I18_104204</name>
</gene>
<dbReference type="InterPro" id="IPR011047">
    <property type="entry name" value="Quinoprotein_ADH-like_sf"/>
</dbReference>
<proteinExistence type="predicted"/>
<reference evidence="1 2" key="1">
    <citation type="submission" date="2018-03" db="EMBL/GenBank/DDBJ databases">
        <title>Genomic Encyclopedia of Type Strains, Phase III (KMG-III): the genomes of soil and plant-associated and newly described type strains.</title>
        <authorList>
            <person name="Whitman W."/>
        </authorList>
    </citation>
    <scope>NUCLEOTIDE SEQUENCE [LARGE SCALE GENOMIC DNA]</scope>
    <source>
        <strain evidence="1 2">CGMCC 1.12700</strain>
    </source>
</reference>
<dbReference type="RefSeq" id="WP_106523173.1">
    <property type="nucleotide sequence ID" value="NZ_PYGD01000004.1"/>
</dbReference>
<dbReference type="InterPro" id="IPR015943">
    <property type="entry name" value="WD40/YVTN_repeat-like_dom_sf"/>
</dbReference>
<evidence type="ECO:0000313" key="2">
    <source>
        <dbReference type="Proteomes" id="UP000240572"/>
    </source>
</evidence>
<name>A0A2P8D4G1_9BACT</name>
<dbReference type="EMBL" id="PYGD01000004">
    <property type="protein sequence ID" value="PSK92106.1"/>
    <property type="molecule type" value="Genomic_DNA"/>
</dbReference>
<dbReference type="Gene3D" id="2.130.10.10">
    <property type="entry name" value="YVTN repeat-like/Quinoprotein amine dehydrogenase"/>
    <property type="match status" value="1"/>
</dbReference>
<dbReference type="AlphaFoldDB" id="A0A2P8D4G1"/>
<comment type="caution">
    <text evidence="1">The sequence shown here is derived from an EMBL/GenBank/DDBJ whole genome shotgun (WGS) entry which is preliminary data.</text>
</comment>
<sequence>MKTATYLSVWALTGLLACTSAETAKNRTMETLLKQYSSNSLQLQDLLGKEYRLLSYKISNGKILAQVRRTENLAAGSPMSELRIIDIGQGKVIFSGSNPTIDYTGLDFDFVNDSTIAISNALQPADVYYTNIRSGATEKKQIRFDKTGNRPGILEANGNQLFMVRNVYGFAVVDVSASTGKVYSNPAFNTLQSTVSYPIDASLNLLSGTESTDSASGKKRIILYAIRNDGTQAWEKALPPETYEDGYAGAFNLFNAGDRFIVKHDRMVESWHRADGSVAWQFVNEQPIVAVYNAGDRLVIYSSAGPAEIPSDDKQRNGELKSRGVEQFKILDLKTGKVTWKKESRGTRTELGILKGKLLLAGDKGVEVVDLEKGQTLETTPGALAGKEDAEMKPHMDTKTGKLYLVYHTSVYW</sequence>
<dbReference type="SUPFAM" id="SSF50998">
    <property type="entry name" value="Quinoprotein alcohol dehydrogenase-like"/>
    <property type="match status" value="1"/>
</dbReference>
<organism evidence="1 2">
    <name type="scientific">Taibaiella chishuiensis</name>
    <dbReference type="NCBI Taxonomy" id="1434707"/>
    <lineage>
        <taxon>Bacteria</taxon>
        <taxon>Pseudomonadati</taxon>
        <taxon>Bacteroidota</taxon>
        <taxon>Chitinophagia</taxon>
        <taxon>Chitinophagales</taxon>
        <taxon>Chitinophagaceae</taxon>
        <taxon>Taibaiella</taxon>
    </lineage>
</organism>
<keyword evidence="2" id="KW-1185">Reference proteome</keyword>
<evidence type="ECO:0000313" key="1">
    <source>
        <dbReference type="EMBL" id="PSK92106.1"/>
    </source>
</evidence>
<dbReference type="Proteomes" id="UP000240572">
    <property type="component" value="Unassembled WGS sequence"/>
</dbReference>
<dbReference type="PROSITE" id="PS51257">
    <property type="entry name" value="PROKAR_LIPOPROTEIN"/>
    <property type="match status" value="1"/>
</dbReference>